<keyword evidence="7" id="KW-1185">Reference proteome</keyword>
<dbReference type="EMBL" id="ABEU02000021">
    <property type="protein sequence ID" value="PNR31468.1"/>
    <property type="molecule type" value="Genomic_DNA"/>
</dbReference>
<evidence type="ECO:0000313" key="7">
    <source>
        <dbReference type="Proteomes" id="UP000006727"/>
    </source>
</evidence>
<organism evidence="5">
    <name type="scientific">Physcomitrium patens</name>
    <name type="common">Spreading-leaved earth moss</name>
    <name type="synonym">Physcomitrella patens</name>
    <dbReference type="NCBI Taxonomy" id="3218"/>
    <lineage>
        <taxon>Eukaryota</taxon>
        <taxon>Viridiplantae</taxon>
        <taxon>Streptophyta</taxon>
        <taxon>Embryophyta</taxon>
        <taxon>Bryophyta</taxon>
        <taxon>Bryophytina</taxon>
        <taxon>Bryopsida</taxon>
        <taxon>Funariidae</taxon>
        <taxon>Funariales</taxon>
        <taxon>Funariaceae</taxon>
        <taxon>Physcomitrium</taxon>
    </lineage>
</organism>
<dbReference type="HOGENOM" id="CLU_010119_1_2_1"/>
<dbReference type="GO" id="GO:0046872">
    <property type="term" value="F:metal ion binding"/>
    <property type="evidence" value="ECO:0007669"/>
    <property type="project" value="UniProtKB-KW"/>
</dbReference>
<dbReference type="PANTHER" id="PTHR47990">
    <property type="entry name" value="2-OXOGLUTARATE (2OG) AND FE(II)-DEPENDENT OXYGENASE SUPERFAMILY PROTEIN-RELATED"/>
    <property type="match status" value="1"/>
</dbReference>
<dbReference type="PRINTS" id="PR00682">
    <property type="entry name" value="IPNSYNTHASE"/>
</dbReference>
<dbReference type="Gene3D" id="2.60.120.330">
    <property type="entry name" value="B-lactam Antibiotic, Isopenicillin N Synthase, Chain"/>
    <property type="match status" value="1"/>
</dbReference>
<dbReference type="RefSeq" id="XP_024358720.1">
    <property type="nucleotide sequence ID" value="XM_024502952.2"/>
</dbReference>
<dbReference type="InterPro" id="IPR050231">
    <property type="entry name" value="Iron_ascorbate_oxido_reductase"/>
</dbReference>
<evidence type="ECO:0000313" key="6">
    <source>
        <dbReference type="EnsemblPlants" id="Pp3c21_1290V3.1"/>
    </source>
</evidence>
<dbReference type="InterPro" id="IPR026992">
    <property type="entry name" value="DIOX_N"/>
</dbReference>
<evidence type="ECO:0000313" key="5">
    <source>
        <dbReference type="EMBL" id="PNR31468.1"/>
    </source>
</evidence>
<dbReference type="InterPro" id="IPR027443">
    <property type="entry name" value="IPNS-like_sf"/>
</dbReference>
<dbReference type="Gramene" id="Pp3c21_1290V3.2">
    <property type="protein sequence ID" value="Pp3c21_1290V3.2"/>
    <property type="gene ID" value="Pp3c21_1290"/>
</dbReference>
<reference evidence="6" key="3">
    <citation type="submission" date="2020-12" db="UniProtKB">
        <authorList>
            <consortium name="EnsemblPlants"/>
        </authorList>
    </citation>
    <scope>IDENTIFICATION</scope>
</reference>
<name>A9TA04_PHYPA</name>
<dbReference type="EnsemblPlants" id="Pp3c21_1290V3.3">
    <property type="protein sequence ID" value="Pp3c21_1290V3.3"/>
    <property type="gene ID" value="Pp3c21_1290"/>
</dbReference>
<dbReference type="Proteomes" id="UP000006727">
    <property type="component" value="Chromosome 21"/>
</dbReference>
<accession>A9TA04</accession>
<dbReference type="PaxDb" id="3218-PP1S191_95V6.1"/>
<keyword evidence="3" id="KW-0560">Oxidoreductase</keyword>
<dbReference type="PROSITE" id="PS51471">
    <property type="entry name" value="FE2OG_OXY"/>
    <property type="match status" value="1"/>
</dbReference>
<evidence type="ECO:0000256" key="2">
    <source>
        <dbReference type="ARBA" id="ARBA00023004"/>
    </source>
</evidence>
<dbReference type="EnsemblPlants" id="Pp3c21_1290V3.4">
    <property type="protein sequence ID" value="Pp3c21_1290V3.4"/>
    <property type="gene ID" value="Pp3c21_1290"/>
</dbReference>
<evidence type="ECO:0000256" key="1">
    <source>
        <dbReference type="ARBA" id="ARBA00022723"/>
    </source>
</evidence>
<dbReference type="Pfam" id="PF14226">
    <property type="entry name" value="DIOX_N"/>
    <property type="match status" value="1"/>
</dbReference>
<evidence type="ECO:0000259" key="4">
    <source>
        <dbReference type="PROSITE" id="PS51471"/>
    </source>
</evidence>
<dbReference type="AlphaFoldDB" id="A9TA04"/>
<dbReference type="RefSeq" id="XP_024358721.1">
    <property type="nucleotide sequence ID" value="XM_024502953.2"/>
</dbReference>
<keyword evidence="2 3" id="KW-0408">Iron</keyword>
<dbReference type="SUPFAM" id="SSF51197">
    <property type="entry name" value="Clavaminate synthase-like"/>
    <property type="match status" value="1"/>
</dbReference>
<dbReference type="FunCoup" id="A9TA04">
    <property type="interactions" value="264"/>
</dbReference>
<sequence length="329" mass="37031">MFDSIPIIDVGPLVRKKGDEDFREDPEVRNVVHQLDLACRNVGFFYVSGHGIPLELCQAVLDVGHEFFSQPESQKLRIAMSSSTGFRGYQKLGENVTKGLPDQHEAIDYFKEFESTKVALRSENPLVGLNQWPDSVSKFRPLVQEYLEMLIELARTIMRGIALALGGPKDLFEGERAGDPFWILRVIGYPPISNLSCLSNPNGEEVGCGDHTDYGLLTLVNQDLDITALQVKTQDGKYIWVDPIPGTFVVNIGDMLTIWTNGLYQSTLHRVMNNDSKYRVSVPFFYEPNFDARVEPFSFLQDSTAAESKRYTPVVYGDHVINKVLNNFG</sequence>
<dbReference type="OrthoDB" id="288590at2759"/>
<dbReference type="eggNOG" id="KOG0143">
    <property type="taxonomic scope" value="Eukaryota"/>
</dbReference>
<proteinExistence type="inferred from homology"/>
<feature type="domain" description="Fe2OG dioxygenase" evidence="4">
    <location>
        <begin position="179"/>
        <end position="288"/>
    </location>
</feature>
<dbReference type="Gramene" id="Pp3c21_1290V3.3">
    <property type="protein sequence ID" value="Pp3c21_1290V3.3"/>
    <property type="gene ID" value="Pp3c21_1290"/>
</dbReference>
<evidence type="ECO:0000256" key="3">
    <source>
        <dbReference type="RuleBase" id="RU003682"/>
    </source>
</evidence>
<dbReference type="RefSeq" id="XP_024358716.1">
    <property type="nucleotide sequence ID" value="XM_024502948.2"/>
</dbReference>
<dbReference type="InterPro" id="IPR005123">
    <property type="entry name" value="Oxoglu/Fe-dep_dioxygenase_dom"/>
</dbReference>
<reference evidence="5 7" key="2">
    <citation type="journal article" date="2018" name="Plant J.">
        <title>The Physcomitrella patens chromosome-scale assembly reveals moss genome structure and evolution.</title>
        <authorList>
            <person name="Lang D."/>
            <person name="Ullrich K.K."/>
            <person name="Murat F."/>
            <person name="Fuchs J."/>
            <person name="Jenkins J."/>
            <person name="Haas F.B."/>
            <person name="Piednoel M."/>
            <person name="Gundlach H."/>
            <person name="Van Bel M."/>
            <person name="Meyberg R."/>
            <person name="Vives C."/>
            <person name="Morata J."/>
            <person name="Symeonidi A."/>
            <person name="Hiss M."/>
            <person name="Muchero W."/>
            <person name="Kamisugi Y."/>
            <person name="Saleh O."/>
            <person name="Blanc G."/>
            <person name="Decker E.L."/>
            <person name="van Gessel N."/>
            <person name="Grimwood J."/>
            <person name="Hayes R.D."/>
            <person name="Graham S.W."/>
            <person name="Gunter L.E."/>
            <person name="McDaniel S.F."/>
            <person name="Hoernstein S.N.W."/>
            <person name="Larsson A."/>
            <person name="Li F.W."/>
            <person name="Perroud P.F."/>
            <person name="Phillips J."/>
            <person name="Ranjan P."/>
            <person name="Rokshar D.S."/>
            <person name="Rothfels C.J."/>
            <person name="Schneider L."/>
            <person name="Shu S."/>
            <person name="Stevenson D.W."/>
            <person name="Thummler F."/>
            <person name="Tillich M."/>
            <person name="Villarreal Aguilar J.C."/>
            <person name="Widiez T."/>
            <person name="Wong G.K."/>
            <person name="Wymore A."/>
            <person name="Zhang Y."/>
            <person name="Zimmer A.D."/>
            <person name="Quatrano R.S."/>
            <person name="Mayer K.F.X."/>
            <person name="Goodstein D."/>
            <person name="Casacuberta J.M."/>
            <person name="Vandepoele K."/>
            <person name="Reski R."/>
            <person name="Cuming A.C."/>
            <person name="Tuskan G.A."/>
            <person name="Maumus F."/>
            <person name="Salse J."/>
            <person name="Schmutz J."/>
            <person name="Rensing S.A."/>
        </authorList>
    </citation>
    <scope>NUCLEOTIDE SEQUENCE [LARGE SCALE GENOMIC DNA]</scope>
    <source>
        <strain evidence="6 7">cv. Gransden 2004</strain>
    </source>
</reference>
<dbReference type="KEGG" id="ppp:112273905"/>
<dbReference type="GO" id="GO:0016706">
    <property type="term" value="F:2-oxoglutarate-dependent dioxygenase activity"/>
    <property type="evidence" value="ECO:0000318"/>
    <property type="project" value="GO_Central"/>
</dbReference>
<dbReference type="Pfam" id="PF03171">
    <property type="entry name" value="2OG-FeII_Oxy"/>
    <property type="match status" value="1"/>
</dbReference>
<dbReference type="RefSeq" id="XP_024358717.1">
    <property type="nucleotide sequence ID" value="XM_024502949.2"/>
</dbReference>
<gene>
    <name evidence="6" type="primary">LOC112273905</name>
    <name evidence="5" type="ORF">PHYPA_025589</name>
</gene>
<dbReference type="EnsemblPlants" id="Pp3c21_1290V3.1">
    <property type="protein sequence ID" value="Pp3c21_1290V3.1"/>
    <property type="gene ID" value="Pp3c21_1290"/>
</dbReference>
<comment type="similarity">
    <text evidence="3">Belongs to the iron/ascorbate-dependent oxidoreductase family.</text>
</comment>
<dbReference type="Gramene" id="Pp3c21_1290V3.4">
    <property type="protein sequence ID" value="Pp3c21_1290V3.4"/>
    <property type="gene ID" value="Pp3c21_1290"/>
</dbReference>
<reference evidence="5 7" key="1">
    <citation type="journal article" date="2008" name="Science">
        <title>The Physcomitrella genome reveals evolutionary insights into the conquest of land by plants.</title>
        <authorList>
            <person name="Rensing S."/>
            <person name="Lang D."/>
            <person name="Zimmer A."/>
            <person name="Terry A."/>
            <person name="Salamov A."/>
            <person name="Shapiro H."/>
            <person name="Nishiyama T."/>
            <person name="Perroud P.-F."/>
            <person name="Lindquist E."/>
            <person name="Kamisugi Y."/>
            <person name="Tanahashi T."/>
            <person name="Sakakibara K."/>
            <person name="Fujita T."/>
            <person name="Oishi K."/>
            <person name="Shin-I T."/>
            <person name="Kuroki Y."/>
            <person name="Toyoda A."/>
            <person name="Suzuki Y."/>
            <person name="Hashimoto A."/>
            <person name="Yamaguchi K."/>
            <person name="Sugano A."/>
            <person name="Kohara Y."/>
            <person name="Fujiyama A."/>
            <person name="Anterola A."/>
            <person name="Aoki S."/>
            <person name="Ashton N."/>
            <person name="Barbazuk W.B."/>
            <person name="Barker E."/>
            <person name="Bennetzen J."/>
            <person name="Bezanilla M."/>
            <person name="Blankenship R."/>
            <person name="Cho S.H."/>
            <person name="Dutcher S."/>
            <person name="Estelle M."/>
            <person name="Fawcett J.A."/>
            <person name="Gundlach H."/>
            <person name="Hanada K."/>
            <person name="Heyl A."/>
            <person name="Hicks K.A."/>
            <person name="Hugh J."/>
            <person name="Lohr M."/>
            <person name="Mayer K."/>
            <person name="Melkozernov A."/>
            <person name="Murata T."/>
            <person name="Nelson D."/>
            <person name="Pils B."/>
            <person name="Prigge M."/>
            <person name="Reiss B."/>
            <person name="Renner T."/>
            <person name="Rombauts S."/>
            <person name="Rushton P."/>
            <person name="Sanderfoot A."/>
            <person name="Schween G."/>
            <person name="Shiu S.-H."/>
            <person name="Stueber K."/>
            <person name="Theodoulou F.L."/>
            <person name="Tu H."/>
            <person name="Van de Peer Y."/>
            <person name="Verrier P.J."/>
            <person name="Waters E."/>
            <person name="Wood A."/>
            <person name="Yang L."/>
            <person name="Cove D."/>
            <person name="Cuming A."/>
            <person name="Hasebe M."/>
            <person name="Lucas S."/>
            <person name="Mishler D.B."/>
            <person name="Reski R."/>
            <person name="Grigoriev I."/>
            <person name="Quatrano R.S."/>
            <person name="Boore J.L."/>
        </authorList>
    </citation>
    <scope>NUCLEOTIDE SEQUENCE [LARGE SCALE GENOMIC DNA]</scope>
    <source>
        <strain evidence="6 7">cv. Gransden 2004</strain>
    </source>
</reference>
<dbReference type="Gramene" id="Pp3c21_1290V3.1">
    <property type="protein sequence ID" value="Pp3c21_1290V3.1"/>
    <property type="gene ID" value="Pp3c21_1290"/>
</dbReference>
<dbReference type="GeneID" id="112273905"/>
<dbReference type="RefSeq" id="XP_024358719.1">
    <property type="nucleotide sequence ID" value="XM_024502951.2"/>
</dbReference>
<keyword evidence="1 3" id="KW-0479">Metal-binding</keyword>
<dbReference type="InterPro" id="IPR044861">
    <property type="entry name" value="IPNS-like_FE2OG_OXY"/>
</dbReference>
<protein>
    <recommendedName>
        <fullName evidence="4">Fe2OG dioxygenase domain-containing protein</fullName>
    </recommendedName>
</protein>
<dbReference type="EnsemblPlants" id="Pp3c21_1290V3.2">
    <property type="protein sequence ID" value="Pp3c21_1290V3.2"/>
    <property type="gene ID" value="Pp3c21_1290"/>
</dbReference>